<accession>A0A8F4XEC9</accession>
<gene>
    <name evidence="2" type="primary">ndhD</name>
</gene>
<proteinExistence type="predicted"/>
<evidence type="ECO:0000256" key="1">
    <source>
        <dbReference type="SAM" id="Phobius"/>
    </source>
</evidence>
<feature type="transmembrane region" description="Helical" evidence="1">
    <location>
        <begin position="20"/>
        <end position="45"/>
    </location>
</feature>
<reference evidence="2" key="1">
    <citation type="submission" date="2019-07" db="EMBL/GenBank/DDBJ databases">
        <authorList>
            <person name="Fu P.C."/>
            <person name="Sun S.S."/>
        </authorList>
    </citation>
    <scope>NUCLEOTIDE SEQUENCE</scope>
</reference>
<keyword evidence="1" id="KW-1133">Transmembrane helix</keyword>
<keyword evidence="2" id="KW-0934">Plastid</keyword>
<organism evidence="2">
    <name type="scientific">Gentiana filistyla</name>
    <dbReference type="NCBI Taxonomy" id="2717848"/>
    <lineage>
        <taxon>Eukaryota</taxon>
        <taxon>Viridiplantae</taxon>
        <taxon>Streptophyta</taxon>
        <taxon>Embryophyta</taxon>
        <taxon>Tracheophyta</taxon>
        <taxon>Spermatophyta</taxon>
        <taxon>Magnoliopsida</taxon>
        <taxon>eudicotyledons</taxon>
        <taxon>Gunneridae</taxon>
        <taxon>Pentapetalae</taxon>
        <taxon>asterids</taxon>
        <taxon>lamiids</taxon>
        <taxon>Gentianales</taxon>
        <taxon>Gentianaceae</taxon>
        <taxon>Gentianeae</taxon>
        <taxon>Gentianinae</taxon>
        <taxon>Gentiana</taxon>
    </lineage>
</organism>
<dbReference type="EMBL" id="MN199134">
    <property type="protein sequence ID" value="QXI84009.1"/>
    <property type="molecule type" value="Genomic_DNA"/>
</dbReference>
<keyword evidence="2" id="KW-0150">Chloroplast</keyword>
<reference evidence="2" key="2">
    <citation type="journal article" date="2020" name="Mitochondrial DNA Part B Resour">
        <title>Complete plastid genome of an alpine plant Gentiana filistyla (Gentianaceae) and phylogenetic analysis.</title>
        <authorList>
            <person name="Ya H.-Y."/>
            <person name="Zhou R.-Q."/>
            <person name="Li B.-B."/>
            <person name="Fu P.-C."/>
        </authorList>
    </citation>
    <scope>NUCLEOTIDE SEQUENCE</scope>
</reference>
<sequence length="46" mass="4825">MSTGFSGPSISCPMPKVFTMFSSFSMASLALPGMSGFVAELVVFLE</sequence>
<dbReference type="AlphaFoldDB" id="A0A8F4XEC9"/>
<protein>
    <submittedName>
        <fullName evidence="2">NADH-plastoquinone oxidoreductase subunit 4</fullName>
    </submittedName>
</protein>
<keyword evidence="1" id="KW-0472">Membrane</keyword>
<name>A0A8F4XEC9_9GENT</name>
<geneLocation type="chloroplast" evidence="2"/>
<evidence type="ECO:0000313" key="2">
    <source>
        <dbReference type="EMBL" id="QXI84009.1"/>
    </source>
</evidence>
<keyword evidence="1" id="KW-0812">Transmembrane</keyword>